<accession>A0AAD6CLN8</accession>
<sequence>MSEYSEQTAASPAPKRAISTPKKSRKRVRFSDPGPRLLDHDICSTGLTPAMQRTSMVAGFPGSGDRTPSRKARRRSAPTPRFRRLFDPVEPFDETSSERVVQFTPLRQILDTRTQRRIKRIGLSDEFNHIQREKRDVATFEKTLAALLRERDSLQQELTCMKQSREIPEDQLPSYESFWMSSQVQARDAEEQTTLLCDEVSVASHRSLEGRGPSVEHDGDTFMLNDSAIIASNSPVFRSRRSIHSRSPERQGLFDGSDYDAAAQTPVDDGPEDTDMQTLNLDLETAKNEKRDLFDACRSQMSALENSELADILRKPSPPPNFVENILATLTAALSRASDATKTLEGISQECSNLGFSGTDMDDVISDIRSHFRSARLELERAVPGETADAALGDGKATLRALVKRVKSLAKELQSERKYHHGSLSREKALRGQFDNLLHRYEAAADKIGSLEDSIASSAGDMLHTRMRMQDLESEDQEKTVGIDRLNTALDKYHEDVKGLEDLVNKMEDENVAIKSKYRAQISSLREQVAHERKQRSIAERCTYEHESRIRQLEETVQRNQIRASDLTAQIDALEKEHQTALQDKTQDQQQHAQETGTLNVRISELATSLDAIRSEAQRLRQVNSGLEEQLQIEFEARDGLLDQWAAEQARSFAHMKETVSSERRRAKVRAANWELKSDDLMSDGTTIAGSEPITPVSMTRFVDVEMGRGKARRRLDSGVGILTGDELLEGEDVSDDDLPTSNLIDF</sequence>
<keyword evidence="4" id="KW-1185">Reference proteome</keyword>
<evidence type="ECO:0000313" key="4">
    <source>
        <dbReference type="Proteomes" id="UP001220324"/>
    </source>
</evidence>
<keyword evidence="1" id="KW-0175">Coiled coil</keyword>
<protein>
    <submittedName>
        <fullName evidence="3">Uncharacterized protein</fullName>
    </submittedName>
</protein>
<feature type="compositionally biased region" description="Polar residues" evidence="2">
    <location>
        <begin position="1"/>
        <end position="10"/>
    </location>
</feature>
<feature type="region of interest" description="Disordered" evidence="2">
    <location>
        <begin position="578"/>
        <end position="598"/>
    </location>
</feature>
<dbReference type="EMBL" id="JAQIZZ010000008">
    <property type="protein sequence ID" value="KAJ5524342.1"/>
    <property type="molecule type" value="Genomic_DNA"/>
</dbReference>
<dbReference type="Gene3D" id="1.10.287.1490">
    <property type="match status" value="1"/>
</dbReference>
<evidence type="ECO:0000256" key="2">
    <source>
        <dbReference type="SAM" id="MobiDB-lite"/>
    </source>
</evidence>
<dbReference type="Proteomes" id="UP001220324">
    <property type="component" value="Unassembled WGS sequence"/>
</dbReference>
<reference evidence="3 4" key="1">
    <citation type="journal article" date="2023" name="IMA Fungus">
        <title>Comparative genomic study of the Penicillium genus elucidates a diverse pangenome and 15 lateral gene transfer events.</title>
        <authorList>
            <person name="Petersen C."/>
            <person name="Sorensen T."/>
            <person name="Nielsen M.R."/>
            <person name="Sondergaard T.E."/>
            <person name="Sorensen J.L."/>
            <person name="Fitzpatrick D.A."/>
            <person name="Frisvad J.C."/>
            <person name="Nielsen K.L."/>
        </authorList>
    </citation>
    <scope>NUCLEOTIDE SEQUENCE [LARGE SCALE GENOMIC DNA]</scope>
    <source>
        <strain evidence="3 4">IBT 35679</strain>
    </source>
</reference>
<feature type="compositionally biased region" description="Low complexity" evidence="2">
    <location>
        <begin position="580"/>
        <end position="594"/>
    </location>
</feature>
<evidence type="ECO:0000256" key="1">
    <source>
        <dbReference type="SAM" id="Coils"/>
    </source>
</evidence>
<feature type="region of interest" description="Disordered" evidence="2">
    <location>
        <begin position="55"/>
        <end position="81"/>
    </location>
</feature>
<feature type="region of interest" description="Disordered" evidence="2">
    <location>
        <begin position="1"/>
        <end position="41"/>
    </location>
</feature>
<dbReference type="AlphaFoldDB" id="A0AAD6CLN8"/>
<proteinExistence type="predicted"/>
<name>A0AAD6CLN8_9EURO</name>
<comment type="caution">
    <text evidence="3">The sequence shown here is derived from an EMBL/GenBank/DDBJ whole genome shotgun (WGS) entry which is preliminary data.</text>
</comment>
<organism evidence="3 4">
    <name type="scientific">Penicillium frequentans</name>
    <dbReference type="NCBI Taxonomy" id="3151616"/>
    <lineage>
        <taxon>Eukaryota</taxon>
        <taxon>Fungi</taxon>
        <taxon>Dikarya</taxon>
        <taxon>Ascomycota</taxon>
        <taxon>Pezizomycotina</taxon>
        <taxon>Eurotiomycetes</taxon>
        <taxon>Eurotiomycetidae</taxon>
        <taxon>Eurotiales</taxon>
        <taxon>Aspergillaceae</taxon>
        <taxon>Penicillium</taxon>
    </lineage>
</organism>
<feature type="region of interest" description="Disordered" evidence="2">
    <location>
        <begin position="240"/>
        <end position="273"/>
    </location>
</feature>
<evidence type="ECO:0000313" key="3">
    <source>
        <dbReference type="EMBL" id="KAJ5524342.1"/>
    </source>
</evidence>
<feature type="coiled-coil region" evidence="1">
    <location>
        <begin position="130"/>
        <end position="164"/>
    </location>
</feature>
<gene>
    <name evidence="3" type="ORF">N7494_010992</name>
</gene>